<dbReference type="Proteomes" id="UP001627408">
    <property type="component" value="Unassembled WGS sequence"/>
</dbReference>
<dbReference type="PROSITE" id="PS51257">
    <property type="entry name" value="PROKAR_LIPOPROTEIN"/>
    <property type="match status" value="1"/>
</dbReference>
<evidence type="ECO:0000313" key="3">
    <source>
        <dbReference type="Proteomes" id="UP001627408"/>
    </source>
</evidence>
<dbReference type="RefSeq" id="WP_407591632.1">
    <property type="nucleotide sequence ID" value="NZ_JBHDIY010000002.1"/>
</dbReference>
<sequence length="159" mass="17346">MRFLVLALMVLPLPAFALSCMPHRVSDAYLQAANAEEGYVPVLGELNFDPAMVPKVDWEKQTEVPGKTLIPATFKGDALGPRGVPQAFETDVVLEVECAGPWCPKPEPGPVLAFLRKTSHSYVLNTNACGGFLFGAPNDEQIMELRDCLLGRKCESSLR</sequence>
<feature type="chain" id="PRO_5047071305" evidence="1">
    <location>
        <begin position="18"/>
        <end position="159"/>
    </location>
</feature>
<evidence type="ECO:0000313" key="2">
    <source>
        <dbReference type="EMBL" id="MFL4469723.1"/>
    </source>
</evidence>
<keyword evidence="1" id="KW-0732">Signal</keyword>
<evidence type="ECO:0000256" key="1">
    <source>
        <dbReference type="SAM" id="SignalP"/>
    </source>
</evidence>
<dbReference type="EMBL" id="JBHDIY010000002">
    <property type="protein sequence ID" value="MFL4469723.1"/>
    <property type="molecule type" value="Genomic_DNA"/>
</dbReference>
<comment type="caution">
    <text evidence="2">The sequence shown here is derived from an EMBL/GenBank/DDBJ whole genome shotgun (WGS) entry which is preliminary data.</text>
</comment>
<reference evidence="2 3" key="1">
    <citation type="submission" date="2024-08" db="EMBL/GenBank/DDBJ databases">
        <title>Tateyamaria sp. nov., isolated from marine algae.</title>
        <authorList>
            <person name="Choi B.J."/>
            <person name="Kim J.M."/>
            <person name="Lee J.K."/>
            <person name="Choi D.G."/>
            <person name="Bayburt H."/>
            <person name="Baek J.H."/>
            <person name="Han D.M."/>
            <person name="Jeon C.O."/>
        </authorList>
    </citation>
    <scope>NUCLEOTIDE SEQUENCE [LARGE SCALE GENOMIC DNA]</scope>
    <source>
        <strain evidence="2 3">KMU-156</strain>
    </source>
</reference>
<keyword evidence="3" id="KW-1185">Reference proteome</keyword>
<accession>A0ABW8URH0</accession>
<name>A0ABW8URH0_9RHOB</name>
<organism evidence="2 3">
    <name type="scientific">Tateyamaria armeniaca</name>
    <dbReference type="NCBI Taxonomy" id="2518930"/>
    <lineage>
        <taxon>Bacteria</taxon>
        <taxon>Pseudomonadati</taxon>
        <taxon>Pseudomonadota</taxon>
        <taxon>Alphaproteobacteria</taxon>
        <taxon>Rhodobacterales</taxon>
        <taxon>Roseobacteraceae</taxon>
        <taxon>Tateyamaria</taxon>
    </lineage>
</organism>
<gene>
    <name evidence="2" type="ORF">ACERZ8_07525</name>
</gene>
<proteinExistence type="predicted"/>
<protein>
    <submittedName>
        <fullName evidence="2">Uncharacterized protein</fullName>
    </submittedName>
</protein>
<feature type="signal peptide" evidence="1">
    <location>
        <begin position="1"/>
        <end position="17"/>
    </location>
</feature>